<evidence type="ECO:0000256" key="4">
    <source>
        <dbReference type="ARBA" id="ARBA00022777"/>
    </source>
</evidence>
<dbReference type="PIRSF" id="PIRSF036940">
    <property type="entry name" value="PanK_bac_aCoA"/>
    <property type="match status" value="1"/>
</dbReference>
<dbReference type="PANTHER" id="PTHR12280:SF20">
    <property type="entry name" value="4'-PHOSPHOPANTETHEINE PHOSPHATASE"/>
    <property type="match status" value="1"/>
</dbReference>
<dbReference type="PANTHER" id="PTHR12280">
    <property type="entry name" value="PANTOTHENATE KINASE"/>
    <property type="match status" value="1"/>
</dbReference>
<dbReference type="EMBL" id="QWEH01000011">
    <property type="protein sequence ID" value="RHW30776.1"/>
    <property type="molecule type" value="Genomic_DNA"/>
</dbReference>
<dbReference type="GO" id="GO:0015937">
    <property type="term" value="P:coenzyme A biosynthetic process"/>
    <property type="evidence" value="ECO:0007669"/>
    <property type="project" value="UniProtKB-KW"/>
</dbReference>
<evidence type="ECO:0000256" key="3">
    <source>
        <dbReference type="ARBA" id="ARBA00022741"/>
    </source>
</evidence>
<name>A0A417YDR5_9BACI</name>
<evidence type="ECO:0000313" key="7">
    <source>
        <dbReference type="EMBL" id="RHW30776.1"/>
    </source>
</evidence>
<dbReference type="OrthoDB" id="358216at2"/>
<evidence type="ECO:0000256" key="1">
    <source>
        <dbReference type="ARBA" id="ARBA00022490"/>
    </source>
</evidence>
<keyword evidence="1" id="KW-0963">Cytoplasm</keyword>
<keyword evidence="8" id="KW-1185">Reference proteome</keyword>
<dbReference type="Gene3D" id="3.30.420.40">
    <property type="match status" value="1"/>
</dbReference>
<dbReference type="GO" id="GO:0005829">
    <property type="term" value="C:cytosol"/>
    <property type="evidence" value="ECO:0007669"/>
    <property type="project" value="TreeGrafter"/>
</dbReference>
<keyword evidence="4 7" id="KW-0418">Kinase</keyword>
<dbReference type="CDD" id="cd24085">
    <property type="entry name" value="ASKHA_NBD_PanK-II_bac"/>
    <property type="match status" value="1"/>
</dbReference>
<dbReference type="GO" id="GO:0005524">
    <property type="term" value="F:ATP binding"/>
    <property type="evidence" value="ECO:0007669"/>
    <property type="project" value="UniProtKB-KW"/>
</dbReference>
<dbReference type="Proteomes" id="UP000285456">
    <property type="component" value="Unassembled WGS sequence"/>
</dbReference>
<protein>
    <submittedName>
        <fullName evidence="7">Type II pantothenate kinase</fullName>
    </submittedName>
</protein>
<dbReference type="NCBIfam" id="NF009842">
    <property type="entry name" value="PRK13317.1"/>
    <property type="match status" value="1"/>
</dbReference>
<keyword evidence="6" id="KW-0173">Coenzyme A biosynthesis</keyword>
<dbReference type="SUPFAM" id="SSF53067">
    <property type="entry name" value="Actin-like ATPase domain"/>
    <property type="match status" value="1"/>
</dbReference>
<dbReference type="Pfam" id="PF03630">
    <property type="entry name" value="Fumble"/>
    <property type="match status" value="1"/>
</dbReference>
<evidence type="ECO:0000256" key="6">
    <source>
        <dbReference type="ARBA" id="ARBA00022993"/>
    </source>
</evidence>
<evidence type="ECO:0000313" key="8">
    <source>
        <dbReference type="Proteomes" id="UP000285456"/>
    </source>
</evidence>
<keyword evidence="3" id="KW-0547">Nucleotide-binding</keyword>
<dbReference type="InterPro" id="IPR043129">
    <property type="entry name" value="ATPase_NBD"/>
</dbReference>
<proteinExistence type="predicted"/>
<keyword evidence="5" id="KW-0067">ATP-binding</keyword>
<evidence type="ECO:0000256" key="5">
    <source>
        <dbReference type="ARBA" id="ARBA00022840"/>
    </source>
</evidence>
<dbReference type="GO" id="GO:0004594">
    <property type="term" value="F:pantothenate kinase activity"/>
    <property type="evidence" value="ECO:0007669"/>
    <property type="project" value="InterPro"/>
</dbReference>
<dbReference type="InterPro" id="IPR004567">
    <property type="entry name" value="Type_II_PanK"/>
</dbReference>
<gene>
    <name evidence="7" type="ORF">D1B32_15230</name>
</gene>
<accession>A0A417YDR5</accession>
<sequence>MDRIGIDAGGTLIKIAYEEHGKLHVKTYPIQEKNELLQWLQFISPHATLHVTGGKRKLISHQLSQNIRVLDEFQSLIEGTRYLLSLEKQQKEEDYLVVNIGTGTSIFHVTKHKFERLAGSGVAGGTLMGLGSLITGKSSFLKLIALAEKGNHENSDLLVRDIYTPNEPPIFGDLTAANFGKANLNKTASKADHMAALIQLIGEITISLASQVAIHKDISTIVFIGSTLNGNTLLKKVLSSFQDKLSYEAIFLDKGAYAGAIGALIS</sequence>
<comment type="caution">
    <text evidence="7">The sequence shown here is derived from an EMBL/GenBank/DDBJ whole genome shotgun (WGS) entry which is preliminary data.</text>
</comment>
<evidence type="ECO:0000256" key="2">
    <source>
        <dbReference type="ARBA" id="ARBA00022679"/>
    </source>
</evidence>
<dbReference type="RefSeq" id="WP_118889783.1">
    <property type="nucleotide sequence ID" value="NZ_PHUT01000011.1"/>
</dbReference>
<dbReference type="AlphaFoldDB" id="A0A417YDR5"/>
<organism evidence="7 8">
    <name type="scientific">Oceanobacillus profundus</name>
    <dbReference type="NCBI Taxonomy" id="372463"/>
    <lineage>
        <taxon>Bacteria</taxon>
        <taxon>Bacillati</taxon>
        <taxon>Bacillota</taxon>
        <taxon>Bacilli</taxon>
        <taxon>Bacillales</taxon>
        <taxon>Bacillaceae</taxon>
        <taxon>Oceanobacillus</taxon>
    </lineage>
</organism>
<reference evidence="7 8" key="1">
    <citation type="journal article" date="2007" name="Int. J. Syst. Evol. Microbiol.">
        <title>Oceanobacillus profundus sp. nov., isolated from a deep-sea sediment core.</title>
        <authorList>
            <person name="Kim Y.G."/>
            <person name="Choi D.H."/>
            <person name="Hyun S."/>
            <person name="Cho B.C."/>
        </authorList>
    </citation>
    <scope>NUCLEOTIDE SEQUENCE [LARGE SCALE GENOMIC DNA]</scope>
    <source>
        <strain evidence="7 8">DSM 18246</strain>
    </source>
</reference>
<dbReference type="InterPro" id="IPR011602">
    <property type="entry name" value="Type_II_PanK_bac"/>
</dbReference>
<keyword evidence="2" id="KW-0808">Transferase</keyword>